<sequence length="181" mass="21043">MNNDVEEIENNKSSEEQKVENNKIEVSEKDEKQEEKKEKSNETHDIKIEPKSRADRFFSKTDTSVFPTPRFDLLKPEDLKKIPEDINKAVEKEAKKISKIYDDFNKRIDTASLIKRIEESEKRRLEELKPLLPLVTLPPPPPPLPKVTLAPSHDEAEKKAMHELEKLFEDLGKNFQQIVQG</sequence>
<evidence type="ECO:0000313" key="2">
    <source>
        <dbReference type="Proteomes" id="UP000887577"/>
    </source>
</evidence>
<dbReference type="Proteomes" id="UP000887577">
    <property type="component" value="Unplaced"/>
</dbReference>
<accession>A0A914YCP0</accession>
<keyword evidence="2" id="KW-1185">Reference proteome</keyword>
<name>A0A914YCP0_9BILA</name>
<organism evidence="2 3">
    <name type="scientific">Panagrolaimus superbus</name>
    <dbReference type="NCBI Taxonomy" id="310955"/>
    <lineage>
        <taxon>Eukaryota</taxon>
        <taxon>Metazoa</taxon>
        <taxon>Ecdysozoa</taxon>
        <taxon>Nematoda</taxon>
        <taxon>Chromadorea</taxon>
        <taxon>Rhabditida</taxon>
        <taxon>Tylenchina</taxon>
        <taxon>Panagrolaimomorpha</taxon>
        <taxon>Panagrolaimoidea</taxon>
        <taxon>Panagrolaimidae</taxon>
        <taxon>Panagrolaimus</taxon>
    </lineage>
</organism>
<evidence type="ECO:0000256" key="1">
    <source>
        <dbReference type="SAM" id="MobiDB-lite"/>
    </source>
</evidence>
<dbReference type="AlphaFoldDB" id="A0A914YCP0"/>
<reference evidence="3" key="1">
    <citation type="submission" date="2022-11" db="UniProtKB">
        <authorList>
            <consortium name="WormBaseParasite"/>
        </authorList>
    </citation>
    <scope>IDENTIFICATION</scope>
</reference>
<proteinExistence type="predicted"/>
<feature type="region of interest" description="Disordered" evidence="1">
    <location>
        <begin position="133"/>
        <end position="156"/>
    </location>
</feature>
<feature type="region of interest" description="Disordered" evidence="1">
    <location>
        <begin position="1"/>
        <end position="53"/>
    </location>
</feature>
<evidence type="ECO:0000313" key="3">
    <source>
        <dbReference type="WBParaSite" id="PSU_v2.g17061.t1"/>
    </source>
</evidence>
<feature type="compositionally biased region" description="Basic and acidic residues" evidence="1">
    <location>
        <begin position="9"/>
        <end position="53"/>
    </location>
</feature>
<feature type="compositionally biased region" description="Pro residues" evidence="1">
    <location>
        <begin position="136"/>
        <end position="145"/>
    </location>
</feature>
<dbReference type="WBParaSite" id="PSU_v2.g17061.t1">
    <property type="protein sequence ID" value="PSU_v2.g17061.t1"/>
    <property type="gene ID" value="PSU_v2.g17061"/>
</dbReference>
<protein>
    <submittedName>
        <fullName evidence="3">Uncharacterized protein</fullName>
    </submittedName>
</protein>